<sequence length="81" mass="8641">TAIADCGGGNFIGSVETDHGLNLKSPKVVSTVNCPSNELPDHFLSASLRTTDDQLLSSTDHGKSCFSIRKDLPHDNVRSTD</sequence>
<gene>
    <name evidence="1" type="ORF">NPIL_616011</name>
</gene>
<accession>A0A8X6P000</accession>
<dbReference type="Proteomes" id="UP000887013">
    <property type="component" value="Unassembled WGS sequence"/>
</dbReference>
<reference evidence="1" key="1">
    <citation type="submission" date="2020-08" db="EMBL/GenBank/DDBJ databases">
        <title>Multicomponent nature underlies the extraordinary mechanical properties of spider dragline silk.</title>
        <authorList>
            <person name="Kono N."/>
            <person name="Nakamura H."/>
            <person name="Mori M."/>
            <person name="Yoshida Y."/>
            <person name="Ohtoshi R."/>
            <person name="Malay A.D."/>
            <person name="Moran D.A.P."/>
            <person name="Tomita M."/>
            <person name="Numata K."/>
            <person name="Arakawa K."/>
        </authorList>
    </citation>
    <scope>NUCLEOTIDE SEQUENCE</scope>
</reference>
<evidence type="ECO:0000313" key="1">
    <source>
        <dbReference type="EMBL" id="GFT40188.1"/>
    </source>
</evidence>
<dbReference type="EMBL" id="BMAW01063421">
    <property type="protein sequence ID" value="GFT40188.1"/>
    <property type="molecule type" value="Genomic_DNA"/>
</dbReference>
<name>A0A8X6P000_NEPPI</name>
<protein>
    <submittedName>
        <fullName evidence="1">Uncharacterized protein</fullName>
    </submittedName>
</protein>
<evidence type="ECO:0000313" key="2">
    <source>
        <dbReference type="Proteomes" id="UP000887013"/>
    </source>
</evidence>
<keyword evidence="2" id="KW-1185">Reference proteome</keyword>
<feature type="non-terminal residue" evidence="1">
    <location>
        <position position="1"/>
    </location>
</feature>
<organism evidence="1 2">
    <name type="scientific">Nephila pilipes</name>
    <name type="common">Giant wood spider</name>
    <name type="synonym">Nephila maculata</name>
    <dbReference type="NCBI Taxonomy" id="299642"/>
    <lineage>
        <taxon>Eukaryota</taxon>
        <taxon>Metazoa</taxon>
        <taxon>Ecdysozoa</taxon>
        <taxon>Arthropoda</taxon>
        <taxon>Chelicerata</taxon>
        <taxon>Arachnida</taxon>
        <taxon>Araneae</taxon>
        <taxon>Araneomorphae</taxon>
        <taxon>Entelegynae</taxon>
        <taxon>Araneoidea</taxon>
        <taxon>Nephilidae</taxon>
        <taxon>Nephila</taxon>
    </lineage>
</organism>
<dbReference type="AlphaFoldDB" id="A0A8X6P000"/>
<comment type="caution">
    <text evidence="1">The sequence shown here is derived from an EMBL/GenBank/DDBJ whole genome shotgun (WGS) entry which is preliminary data.</text>
</comment>
<proteinExistence type="predicted"/>